<keyword evidence="16" id="KW-1185">Reference proteome</keyword>
<dbReference type="Gene3D" id="1.20.1070.10">
    <property type="entry name" value="Rhodopsin 7-helix transmembrane proteins"/>
    <property type="match status" value="1"/>
</dbReference>
<evidence type="ECO:0000256" key="8">
    <source>
        <dbReference type="ARBA" id="ARBA00023157"/>
    </source>
</evidence>
<dbReference type="PRINTS" id="PR01567">
    <property type="entry name" value="NEUROMEDNU2R"/>
</dbReference>
<evidence type="ECO:0000256" key="1">
    <source>
        <dbReference type="ARBA" id="ARBA00003593"/>
    </source>
</evidence>
<dbReference type="SMART" id="SM01381">
    <property type="entry name" value="7TM_GPCR_Srsx"/>
    <property type="match status" value="1"/>
</dbReference>
<dbReference type="SUPFAM" id="SSF81321">
    <property type="entry name" value="Family A G protein-coupled receptor-like"/>
    <property type="match status" value="1"/>
</dbReference>
<accession>H3BFT9</accession>
<feature type="transmembrane region" description="Helical" evidence="13">
    <location>
        <begin position="83"/>
        <end position="104"/>
    </location>
</feature>
<comment type="similarity">
    <text evidence="12">Belongs to the G-protein coupled receptor 1 family.</text>
</comment>
<keyword evidence="9 12" id="KW-0675">Receptor</keyword>
<dbReference type="PROSITE" id="PS00237">
    <property type="entry name" value="G_PROTEIN_RECEP_F1_1"/>
    <property type="match status" value="1"/>
</dbReference>
<feature type="transmembrane region" description="Helical" evidence="13">
    <location>
        <begin position="163"/>
        <end position="184"/>
    </location>
</feature>
<dbReference type="PANTHER" id="PTHR24243:SF14">
    <property type="entry name" value="NEUROMEDIN-U RECEPTOR 2"/>
    <property type="match status" value="1"/>
</dbReference>
<dbReference type="PROSITE" id="PS50262">
    <property type="entry name" value="G_PROTEIN_RECEP_F1_2"/>
    <property type="match status" value="1"/>
</dbReference>
<evidence type="ECO:0000256" key="7">
    <source>
        <dbReference type="ARBA" id="ARBA00023136"/>
    </source>
</evidence>
<evidence type="ECO:0000256" key="5">
    <source>
        <dbReference type="ARBA" id="ARBA00022989"/>
    </source>
</evidence>
<dbReference type="InterPro" id="IPR000276">
    <property type="entry name" value="GPCR_Rhodpsn"/>
</dbReference>
<evidence type="ECO:0000256" key="3">
    <source>
        <dbReference type="ARBA" id="ARBA00022475"/>
    </source>
</evidence>
<feature type="transmembrane region" description="Helical" evidence="13">
    <location>
        <begin position="50"/>
        <end position="71"/>
    </location>
</feature>
<dbReference type="InterPro" id="IPR045561">
    <property type="entry name" value="NMU-R2_C"/>
</dbReference>
<keyword evidence="3" id="KW-1003">Cell membrane</keyword>
<feature type="transmembrane region" description="Helical" evidence="13">
    <location>
        <begin position="124"/>
        <end position="142"/>
    </location>
</feature>
<keyword evidence="6 12" id="KW-0297">G-protein coupled receptor</keyword>
<evidence type="ECO:0000256" key="6">
    <source>
        <dbReference type="ARBA" id="ARBA00023040"/>
    </source>
</evidence>
<feature type="domain" description="G-protein coupled receptors family 1 profile" evidence="14">
    <location>
        <begin position="62"/>
        <end position="327"/>
    </location>
</feature>
<evidence type="ECO:0000256" key="4">
    <source>
        <dbReference type="ARBA" id="ARBA00022692"/>
    </source>
</evidence>
<feature type="transmembrane region" description="Helical" evidence="13">
    <location>
        <begin position="266"/>
        <end position="284"/>
    </location>
</feature>
<dbReference type="HOGENOM" id="CLU_009579_6_5_1"/>
<evidence type="ECO:0000313" key="15">
    <source>
        <dbReference type="Ensembl" id="ENSLACP00000020760.1"/>
    </source>
</evidence>
<dbReference type="CDD" id="cd15357">
    <property type="entry name" value="7tmA_NMU-R2"/>
    <property type="match status" value="1"/>
</dbReference>
<dbReference type="GO" id="GO:0001607">
    <property type="term" value="F:neuromedin U receptor activity"/>
    <property type="evidence" value="ECO:0007669"/>
    <property type="project" value="InterPro"/>
</dbReference>
<comment type="subcellular location">
    <subcellularLocation>
        <location evidence="2">Cell membrane</location>
        <topology evidence="2">Multi-pass membrane protein</topology>
    </subcellularLocation>
</comment>
<keyword evidence="8" id="KW-1015">Disulfide bond</keyword>
<dbReference type="OMA" id="FSFVVEW"/>
<dbReference type="PANTHER" id="PTHR24243">
    <property type="entry name" value="G-PROTEIN COUPLED RECEPTOR"/>
    <property type="match status" value="1"/>
</dbReference>
<gene>
    <name evidence="15" type="primary">NMUR2</name>
</gene>
<dbReference type="GO" id="GO:0005886">
    <property type="term" value="C:plasma membrane"/>
    <property type="evidence" value="ECO:0007669"/>
    <property type="project" value="UniProtKB-SubCell"/>
</dbReference>
<reference evidence="15" key="3">
    <citation type="submission" date="2025-09" db="UniProtKB">
        <authorList>
            <consortium name="Ensembl"/>
        </authorList>
    </citation>
    <scope>IDENTIFICATION</scope>
</reference>
<reference evidence="16" key="1">
    <citation type="submission" date="2011-08" db="EMBL/GenBank/DDBJ databases">
        <title>The draft genome of Latimeria chalumnae.</title>
        <authorList>
            <person name="Di Palma F."/>
            <person name="Alfoldi J."/>
            <person name="Johnson J."/>
            <person name="Berlin A."/>
            <person name="Gnerre S."/>
            <person name="Jaffe D."/>
            <person name="MacCallum I."/>
            <person name="Young S."/>
            <person name="Walker B.J."/>
            <person name="Lander E."/>
            <person name="Lindblad-Toh K."/>
        </authorList>
    </citation>
    <scope>NUCLEOTIDE SEQUENCE [LARGE SCALE GENOMIC DNA]</scope>
    <source>
        <strain evidence="16">Wild caught</strain>
    </source>
</reference>
<dbReference type="GeneTree" id="ENSGT01120000271823"/>
<dbReference type="FunCoup" id="H3BFT9">
    <property type="interactions" value="439"/>
</dbReference>
<dbReference type="InParanoid" id="H3BFT9"/>
<dbReference type="PRINTS" id="PR00237">
    <property type="entry name" value="GPCRRHODOPSN"/>
</dbReference>
<name>H3BFT9_LATCH</name>
<keyword evidence="5 13" id="KW-1133">Transmembrane helix</keyword>
<comment type="function">
    <text evidence="1">Receptor for the neuromedin-U and neuromedin-S neuropeptides.</text>
</comment>
<protein>
    <submittedName>
        <fullName evidence="15">Neuromedin U receptor 2</fullName>
    </submittedName>
</protein>
<keyword evidence="4 12" id="KW-0812">Transmembrane</keyword>
<reference evidence="15" key="2">
    <citation type="submission" date="2025-08" db="UniProtKB">
        <authorList>
            <consortium name="Ensembl"/>
        </authorList>
    </citation>
    <scope>IDENTIFICATION</scope>
</reference>
<dbReference type="Pfam" id="PF19285">
    <property type="entry name" value="NmU-R2_C_term"/>
    <property type="match status" value="1"/>
</dbReference>
<evidence type="ECO:0000256" key="13">
    <source>
        <dbReference type="SAM" id="Phobius"/>
    </source>
</evidence>
<dbReference type="Pfam" id="PF00001">
    <property type="entry name" value="7tm_1"/>
    <property type="match status" value="1"/>
</dbReference>
<dbReference type="Proteomes" id="UP000008672">
    <property type="component" value="Unassembled WGS sequence"/>
</dbReference>
<dbReference type="STRING" id="7897.ENSLACP00000020760"/>
<evidence type="ECO:0000256" key="12">
    <source>
        <dbReference type="RuleBase" id="RU000688"/>
    </source>
</evidence>
<proteinExistence type="inferred from homology"/>
<dbReference type="Ensembl" id="ENSLACT00000020900.1">
    <property type="protein sequence ID" value="ENSLACP00000020760.1"/>
    <property type="gene ID" value="ENSLACG00000018237.1"/>
</dbReference>
<keyword evidence="10" id="KW-0325">Glycoprotein</keyword>
<dbReference type="eggNOG" id="KOG3656">
    <property type="taxonomic scope" value="Eukaryota"/>
</dbReference>
<evidence type="ECO:0000259" key="14">
    <source>
        <dbReference type="PROSITE" id="PS50262"/>
    </source>
</evidence>
<feature type="transmembrane region" description="Helical" evidence="13">
    <location>
        <begin position="215"/>
        <end position="238"/>
    </location>
</feature>
<dbReference type="EMBL" id="AFYH01013305">
    <property type="status" value="NOT_ANNOTATED_CDS"/>
    <property type="molecule type" value="Genomic_DNA"/>
</dbReference>
<dbReference type="AlphaFoldDB" id="H3BFT9"/>
<evidence type="ECO:0000256" key="10">
    <source>
        <dbReference type="ARBA" id="ARBA00023180"/>
    </source>
</evidence>
<feature type="transmembrane region" description="Helical" evidence="13">
    <location>
        <begin position="304"/>
        <end position="330"/>
    </location>
</feature>
<sequence>SVEMNWGTNASFSNSPFQEDPTLYYINNTEEYLALLYGPKRSTLCLPMSLVYAVIFIVGVSGNLLTCFMILKHRNMKTPTNYYLFSLAISDLLVLIFGLPIEVYEMWSNYPFLFGDVGCYFKTSLFETVCFASILNVTTVSVERYVAIVHPLRAKSNSTRERALKIIIVLWVLSVLFSIPNTTIHGIKQSYFPNGTLIPDFEICAVVKPLWIYNLVIQITSLLFYVVPMGVISILYYLMGLKLRDDKSSETNEMNINIQRPSRKSVTKMLFVLVLVFAICWAAFHVDRLFFSFVVVWTEQLANVFNLIHVISGVLLYLSSAVNPIIYNIFSRRFRTAFLNAIPAQCKGKSPQGLAHGLQPKQNVFALGSRMLMDSADNMSPQFTLRTSVCSSHHSQTL</sequence>
<dbReference type="PRINTS" id="PR01565">
    <property type="entry name" value="NEUROMEDINUR"/>
</dbReference>
<dbReference type="InterPro" id="IPR017452">
    <property type="entry name" value="GPCR_Rhodpsn_7TM"/>
</dbReference>
<evidence type="ECO:0000256" key="9">
    <source>
        <dbReference type="ARBA" id="ARBA00023170"/>
    </source>
</evidence>
<evidence type="ECO:0000256" key="2">
    <source>
        <dbReference type="ARBA" id="ARBA00004651"/>
    </source>
</evidence>
<evidence type="ECO:0000313" key="16">
    <source>
        <dbReference type="Proteomes" id="UP000008672"/>
    </source>
</evidence>
<keyword evidence="11 12" id="KW-0807">Transducer</keyword>
<dbReference type="InterPro" id="IPR005392">
    <property type="entry name" value="NeuromedU_rcpt_2"/>
</dbReference>
<dbReference type="InterPro" id="IPR005390">
    <property type="entry name" value="NeuromedU_rcpt"/>
</dbReference>
<keyword evidence="7 13" id="KW-0472">Membrane</keyword>
<evidence type="ECO:0000256" key="11">
    <source>
        <dbReference type="ARBA" id="ARBA00023224"/>
    </source>
</evidence>
<organism evidence="15 16">
    <name type="scientific">Latimeria chalumnae</name>
    <name type="common">Coelacanth</name>
    <dbReference type="NCBI Taxonomy" id="7897"/>
    <lineage>
        <taxon>Eukaryota</taxon>
        <taxon>Metazoa</taxon>
        <taxon>Chordata</taxon>
        <taxon>Craniata</taxon>
        <taxon>Vertebrata</taxon>
        <taxon>Euteleostomi</taxon>
        <taxon>Coelacanthiformes</taxon>
        <taxon>Coelacanthidae</taxon>
        <taxon>Latimeria</taxon>
    </lineage>
</organism>